<organism evidence="1 2">
    <name type="scientific">Pseudoscardovia suis</name>
    <dbReference type="NCBI Taxonomy" id="987063"/>
    <lineage>
        <taxon>Bacteria</taxon>
        <taxon>Bacillati</taxon>
        <taxon>Actinomycetota</taxon>
        <taxon>Actinomycetes</taxon>
        <taxon>Bifidobacteriales</taxon>
        <taxon>Bifidobacteriaceae</taxon>
        <taxon>Pseudoscardovia</taxon>
    </lineage>
</organism>
<dbReference type="AlphaFoldDB" id="A0A261EPV5"/>
<dbReference type="Proteomes" id="UP000216454">
    <property type="component" value="Unassembled WGS sequence"/>
</dbReference>
<evidence type="ECO:0000313" key="1">
    <source>
        <dbReference type="EMBL" id="OZG48885.1"/>
    </source>
</evidence>
<evidence type="ECO:0000313" key="2">
    <source>
        <dbReference type="Proteomes" id="UP000216454"/>
    </source>
</evidence>
<keyword evidence="2" id="KW-1185">Reference proteome</keyword>
<protein>
    <recommendedName>
        <fullName evidence="3">Phage protein</fullName>
    </recommendedName>
</protein>
<evidence type="ECO:0008006" key="3">
    <source>
        <dbReference type="Google" id="ProtNLM"/>
    </source>
</evidence>
<dbReference type="OrthoDB" id="3240481at2"/>
<dbReference type="RefSeq" id="WP_094692013.1">
    <property type="nucleotide sequence ID" value="NZ_MWWQ01000019.1"/>
</dbReference>
<reference evidence="1 2" key="1">
    <citation type="journal article" date="2017" name="BMC Genomics">
        <title>Comparative genomic and phylogenomic analyses of the Bifidobacteriaceae family.</title>
        <authorList>
            <person name="Lugli G.A."/>
            <person name="Milani C."/>
            <person name="Turroni F."/>
            <person name="Duranti S."/>
            <person name="Mancabelli L."/>
            <person name="Mangifesta M."/>
            <person name="Ferrario C."/>
            <person name="Modesto M."/>
            <person name="Mattarelli P."/>
            <person name="Jiri K."/>
            <person name="van Sinderen D."/>
            <person name="Ventura M."/>
        </authorList>
    </citation>
    <scope>NUCLEOTIDE SEQUENCE [LARGE SCALE GENOMIC DNA]</scope>
    <source>
        <strain evidence="1 2">DSM 24744</strain>
    </source>
</reference>
<dbReference type="EMBL" id="MWWQ01000019">
    <property type="protein sequence ID" value="OZG48885.1"/>
    <property type="molecule type" value="Genomic_DNA"/>
</dbReference>
<comment type="caution">
    <text evidence="1">The sequence shown here is derived from an EMBL/GenBank/DDBJ whole genome shotgun (WGS) entry which is preliminary data.</text>
</comment>
<sequence>MNTEKDKTLHEIIDWCTEWAEQLCDAREGDFYADFLQVDTLTHVIDHCKHMLECSGTMPSEVENQAEDTK</sequence>
<proteinExistence type="predicted"/>
<accession>A0A261EPV5</accession>
<name>A0A261EPV5_9BIFI</name>
<gene>
    <name evidence="1" type="ORF">PSSU_1709</name>
</gene>